<name>A0ABY5AII5_9ACTO</name>
<gene>
    <name evidence="2" type="ORF">NG665_03325</name>
</gene>
<sequence>MARGTHIDIFHTGMATIRIETRDHLRTLYIDDAESSAIDLADPTRLEFEYMQHIDVVTNHFFASPQPIRALHLGAAGCALARCFDAQRPRSRQLAIEIDPELASIARSHFDLPSAPALRIRTQDARTTLETNSGTWHVIVRDAFVNGVVPPHLTTVEAYAHCARLIGQTGVYCVNITNRQGMKAVYREVAAASASFSHLAAIADPAIFKKRRYGNVILLASPTEINKDEIDRALRHLPMPASIVGQDYLLRHAANTAPLTDAHIGWASSADLASD</sequence>
<keyword evidence="3" id="KW-1185">Reference proteome</keyword>
<dbReference type="Proteomes" id="UP001056109">
    <property type="component" value="Chromosome"/>
</dbReference>
<organism evidence="2 3">
    <name type="scientific">Arcanobacterium pinnipediorum</name>
    <dbReference type="NCBI Taxonomy" id="1503041"/>
    <lineage>
        <taxon>Bacteria</taxon>
        <taxon>Bacillati</taxon>
        <taxon>Actinomycetota</taxon>
        <taxon>Actinomycetes</taxon>
        <taxon>Actinomycetales</taxon>
        <taxon>Actinomycetaceae</taxon>
        <taxon>Arcanobacterium</taxon>
    </lineage>
</organism>
<reference evidence="2" key="1">
    <citation type="submission" date="2022-06" db="EMBL/GenBank/DDBJ databases">
        <title>Complete Genome Sequence of Arcanobacterium pinnipediorum strain DSM 28752 isolated from a harbour seal.</title>
        <authorList>
            <person name="Borowiak M."/>
            <person name="Kreitlow A."/>
            <person name="Alssahen M."/>
            <person name="Malorny B."/>
            <person name="Laemmler C."/>
            <person name="Prenger-Berninghoff E."/>
            <person name="Siebert U."/>
            <person name="Ploetz M."/>
            <person name="Abdulmawjood A."/>
        </authorList>
    </citation>
    <scope>NUCLEOTIDE SEQUENCE</scope>
    <source>
        <strain evidence="2">DSM 28752</strain>
    </source>
</reference>
<dbReference type="NCBIfam" id="NF037959">
    <property type="entry name" value="MFS_SpdSyn"/>
    <property type="match status" value="1"/>
</dbReference>
<dbReference type="SUPFAM" id="SSF53335">
    <property type="entry name" value="S-adenosyl-L-methionine-dependent methyltransferases"/>
    <property type="match status" value="1"/>
</dbReference>
<protein>
    <submittedName>
        <fullName evidence="2">Fused MFS/spermidine synthase</fullName>
    </submittedName>
</protein>
<accession>A0ABY5AII5</accession>
<evidence type="ECO:0000256" key="1">
    <source>
        <dbReference type="ARBA" id="ARBA00023115"/>
    </source>
</evidence>
<evidence type="ECO:0000313" key="2">
    <source>
        <dbReference type="EMBL" id="USR80019.1"/>
    </source>
</evidence>
<dbReference type="RefSeq" id="WP_252673869.1">
    <property type="nucleotide sequence ID" value="NZ_CP099547.1"/>
</dbReference>
<proteinExistence type="predicted"/>
<evidence type="ECO:0000313" key="3">
    <source>
        <dbReference type="Proteomes" id="UP001056109"/>
    </source>
</evidence>
<dbReference type="Gene3D" id="3.40.50.150">
    <property type="entry name" value="Vaccinia Virus protein VP39"/>
    <property type="match status" value="1"/>
</dbReference>
<dbReference type="PANTHER" id="PTHR43317">
    <property type="entry name" value="THERMOSPERMINE SYNTHASE ACAULIS5"/>
    <property type="match status" value="1"/>
</dbReference>
<dbReference type="PANTHER" id="PTHR43317:SF1">
    <property type="entry name" value="THERMOSPERMINE SYNTHASE ACAULIS5"/>
    <property type="match status" value="1"/>
</dbReference>
<dbReference type="EMBL" id="CP099547">
    <property type="protein sequence ID" value="USR80019.1"/>
    <property type="molecule type" value="Genomic_DNA"/>
</dbReference>
<dbReference type="InterPro" id="IPR029063">
    <property type="entry name" value="SAM-dependent_MTases_sf"/>
</dbReference>
<keyword evidence="1" id="KW-0620">Polyamine biosynthesis</keyword>